<dbReference type="PANTHER" id="PTHR48207:SF3">
    <property type="entry name" value="SUCCINATE--HYDROXYMETHYLGLUTARATE COA-TRANSFERASE"/>
    <property type="match status" value="1"/>
</dbReference>
<proteinExistence type="predicted"/>
<sequence>MTSSVNPPLHGVKVLDFTSILAGPYCTRMLADAGAEIIKVEPPEGDHKRTVPPVRAGYSTPFAQANAGKRSVVLNLKTPEGRAAATALAAKCNVVVENWRPGVAKRLGLDYDTLVSVNPSIIHCAISGYGQEGPNALRPALAPILHAMSGYEMAQMAYQEGADRPAATGIFLGDVVSGLSAFGAISSALYRQQQTGEGASIDVAMFDVMLNLLVYEYHQAMFQPVHRRIFPPLKARDGFVVVAPVSAKNFENTARAMGHPEWITDPRFSTPAARVANWKELMTLIEEWTVERDAAECERILVAGEVPASRYYTVKENLQDPYLYERGTLARVMDGAGELTIPAAPFQFGDRSVYPHPYVPGLGADTGDVLREYLGYSDGQVALLEEQMRKGGGNHG</sequence>
<dbReference type="InterPro" id="IPR003673">
    <property type="entry name" value="CoA-Trfase_fam_III"/>
</dbReference>
<dbReference type="KEGG" id="mes:Meso_3280"/>
<dbReference type="GO" id="GO:0008410">
    <property type="term" value="F:CoA-transferase activity"/>
    <property type="evidence" value="ECO:0007669"/>
    <property type="project" value="TreeGrafter"/>
</dbReference>
<dbReference type="Gene3D" id="3.30.1540.10">
    <property type="entry name" value="formyl-coa transferase, domain 3"/>
    <property type="match status" value="1"/>
</dbReference>
<dbReference type="eggNOG" id="COG1804">
    <property type="taxonomic scope" value="Bacteria"/>
</dbReference>
<dbReference type="HOGENOM" id="CLU_033975_2_1_5"/>
<dbReference type="PANTHER" id="PTHR48207">
    <property type="entry name" value="SUCCINATE--HYDROXYMETHYLGLUTARATE COA-TRANSFERASE"/>
    <property type="match status" value="1"/>
</dbReference>
<protein>
    <submittedName>
        <fullName evidence="2">L-carnitine dehydratase/bile acid-inducible protein F</fullName>
    </submittedName>
</protein>
<accession>Q11D74</accession>
<organism evidence="2">
    <name type="scientific">Chelativorans sp. (strain BNC1)</name>
    <dbReference type="NCBI Taxonomy" id="266779"/>
    <lineage>
        <taxon>Bacteria</taxon>
        <taxon>Pseudomonadati</taxon>
        <taxon>Pseudomonadota</taxon>
        <taxon>Alphaproteobacteria</taxon>
        <taxon>Hyphomicrobiales</taxon>
        <taxon>Phyllobacteriaceae</taxon>
        <taxon>Chelativorans</taxon>
    </lineage>
</organism>
<dbReference type="Gene3D" id="3.40.50.10540">
    <property type="entry name" value="Crotonobetainyl-coa:carnitine coa-transferase, domain 1"/>
    <property type="match status" value="1"/>
</dbReference>
<evidence type="ECO:0000256" key="1">
    <source>
        <dbReference type="ARBA" id="ARBA00022679"/>
    </source>
</evidence>
<dbReference type="InterPro" id="IPR023606">
    <property type="entry name" value="CoA-Trfase_III_dom_1_sf"/>
</dbReference>
<dbReference type="OrthoDB" id="5720311at2"/>
<evidence type="ECO:0000313" key="2">
    <source>
        <dbReference type="EMBL" id="ABG64651.1"/>
    </source>
</evidence>
<name>Q11D74_CHESB</name>
<dbReference type="Pfam" id="PF02515">
    <property type="entry name" value="CoA_transf_3"/>
    <property type="match status" value="1"/>
</dbReference>
<dbReference type="EMBL" id="CP000390">
    <property type="protein sequence ID" value="ABG64651.1"/>
    <property type="molecule type" value="Genomic_DNA"/>
</dbReference>
<dbReference type="InterPro" id="IPR050483">
    <property type="entry name" value="CoA-transferase_III_domain"/>
</dbReference>
<dbReference type="SUPFAM" id="SSF89796">
    <property type="entry name" value="CoA-transferase family III (CaiB/BaiF)"/>
    <property type="match status" value="1"/>
</dbReference>
<gene>
    <name evidence="2" type="ordered locus">Meso_3280</name>
</gene>
<dbReference type="InterPro" id="IPR044855">
    <property type="entry name" value="CoA-Trfase_III_dom3_sf"/>
</dbReference>
<dbReference type="STRING" id="266779.Meso_3280"/>
<keyword evidence="1" id="KW-0808">Transferase</keyword>
<dbReference type="AlphaFoldDB" id="Q11D74"/>
<reference evidence="2" key="1">
    <citation type="submission" date="2006-06" db="EMBL/GenBank/DDBJ databases">
        <title>Complete sequence of chromosome of Chelativorans sp. BNC1.</title>
        <authorList>
            <consortium name="US DOE Joint Genome Institute"/>
            <person name="Copeland A."/>
            <person name="Lucas S."/>
            <person name="Lapidus A."/>
            <person name="Barry K."/>
            <person name="Detter J.C."/>
            <person name="Glavina del Rio T."/>
            <person name="Hammon N."/>
            <person name="Israni S."/>
            <person name="Dalin E."/>
            <person name="Tice H."/>
            <person name="Pitluck S."/>
            <person name="Chertkov O."/>
            <person name="Brettin T."/>
            <person name="Bruce D."/>
            <person name="Han C."/>
            <person name="Tapia R."/>
            <person name="Gilna P."/>
            <person name="Schmutz J."/>
            <person name="Larimer F."/>
            <person name="Land M."/>
            <person name="Hauser L."/>
            <person name="Kyrpides N."/>
            <person name="Mikhailova N."/>
            <person name="Richardson P."/>
        </authorList>
    </citation>
    <scope>NUCLEOTIDE SEQUENCE</scope>
    <source>
        <strain evidence="2">BNC1</strain>
    </source>
</reference>